<evidence type="ECO:0000256" key="1">
    <source>
        <dbReference type="SAM" id="Phobius"/>
    </source>
</evidence>
<keyword evidence="1" id="KW-0812">Transmembrane</keyword>
<comment type="caution">
    <text evidence="2">The sequence shown here is derived from an EMBL/GenBank/DDBJ whole genome shotgun (WGS) entry which is preliminary data.</text>
</comment>
<dbReference type="RefSeq" id="WP_169276269.1">
    <property type="nucleotide sequence ID" value="NZ_JAAIIH010000018.1"/>
</dbReference>
<keyword evidence="1" id="KW-1133">Transmembrane helix</keyword>
<keyword evidence="3" id="KW-1185">Reference proteome</keyword>
<protein>
    <submittedName>
        <fullName evidence="2">Uncharacterized protein</fullName>
    </submittedName>
</protein>
<gene>
    <name evidence="2" type="ORF">G1C96_1774</name>
</gene>
<organism evidence="2 3">
    <name type="scientific">Bifidobacterium moraviense</name>
    <dbReference type="NCBI Taxonomy" id="2675323"/>
    <lineage>
        <taxon>Bacteria</taxon>
        <taxon>Bacillati</taxon>
        <taxon>Actinomycetota</taxon>
        <taxon>Actinomycetes</taxon>
        <taxon>Bifidobacteriales</taxon>
        <taxon>Bifidobacteriaceae</taxon>
        <taxon>Bifidobacterium</taxon>
    </lineage>
</organism>
<dbReference type="EMBL" id="JAAIIH010000018">
    <property type="protein sequence ID" value="NMN01189.1"/>
    <property type="molecule type" value="Genomic_DNA"/>
</dbReference>
<keyword evidence="1" id="KW-0472">Membrane</keyword>
<evidence type="ECO:0000313" key="2">
    <source>
        <dbReference type="EMBL" id="NMN01189.1"/>
    </source>
</evidence>
<dbReference type="Proteomes" id="UP000588277">
    <property type="component" value="Unassembled WGS sequence"/>
</dbReference>
<reference evidence="2 3" key="1">
    <citation type="submission" date="2020-02" db="EMBL/GenBank/DDBJ databases">
        <title>Characterization of phylogenetic diversity of novel bifidobacterial species isolated in Czech ZOOs.</title>
        <authorList>
            <person name="Lugli G.A."/>
            <person name="Vera N.B."/>
            <person name="Ventura M."/>
        </authorList>
    </citation>
    <scope>NUCLEOTIDE SEQUENCE [LARGE SCALE GENOMIC DNA]</scope>
    <source>
        <strain evidence="2 3">DSM 109958</strain>
    </source>
</reference>
<sequence>MRISAIVSEAMRNVARGTTRAVLWCLIVALAGALLGGYEAMTVIGQERDAAARIAAGANVTSMVATANVIDGATCEALAGTDGGPDASGAMRPGESAVILATPRRDLATYEVTPGLLRILAGSVGGGGAVGAGGASGATGASDSSGAFGAVVDPTGVWMSSDAARDFGLSVGSRLETSAGTTRVAGVFDWPNDGRDTRFLYALVVPVSVDSAPFQECWARQWPANGKLESVLYATVDLSTSGSAAGEASGGGMGGASYGTSQLNKSFDRRYDAASLYRARITRRLPVVAGCLGLLIGVAAVWRRRLEYAGALHSGQRKGAQLLGVGLETLVWDGLGTLIAVCLLGALAVRLSPSSPELVLLGAVRSPLMLFAGAWCGAVLAAAVIRESQLFRLFKGR</sequence>
<feature type="transmembrane region" description="Helical" evidence="1">
    <location>
        <begin position="285"/>
        <end position="302"/>
    </location>
</feature>
<accession>A0A7Y0F3G2</accession>
<feature type="transmembrane region" description="Helical" evidence="1">
    <location>
        <begin position="21"/>
        <end position="38"/>
    </location>
</feature>
<feature type="transmembrane region" description="Helical" evidence="1">
    <location>
        <begin position="368"/>
        <end position="385"/>
    </location>
</feature>
<evidence type="ECO:0000313" key="3">
    <source>
        <dbReference type="Proteomes" id="UP000588277"/>
    </source>
</evidence>
<feature type="transmembrane region" description="Helical" evidence="1">
    <location>
        <begin position="322"/>
        <end position="348"/>
    </location>
</feature>
<name>A0A7Y0F3G2_9BIFI</name>
<proteinExistence type="predicted"/>
<dbReference type="AlphaFoldDB" id="A0A7Y0F3G2"/>